<proteinExistence type="predicted"/>
<dbReference type="PANTHER" id="PTHR41247:SF1">
    <property type="entry name" value="HTH-TYPE TRANSCRIPTIONAL REPRESSOR YCNK"/>
    <property type="match status" value="1"/>
</dbReference>
<accession>A0ABR9B905</accession>
<protein>
    <submittedName>
        <fullName evidence="1">Nitrous oxide reductase accessory protein NosL</fullName>
    </submittedName>
</protein>
<dbReference type="Pfam" id="PF05573">
    <property type="entry name" value="NosL"/>
    <property type="match status" value="1"/>
</dbReference>
<dbReference type="RefSeq" id="WP_187717582.1">
    <property type="nucleotide sequence ID" value="NZ_JACTAH010000001.1"/>
</dbReference>
<gene>
    <name evidence="1" type="ORF">IFO67_08045</name>
</gene>
<comment type="caution">
    <text evidence="1">The sequence shown here is derived from an EMBL/GenBank/DDBJ whole genome shotgun (WGS) entry which is preliminary data.</text>
</comment>
<dbReference type="EMBL" id="JACYTO010000001">
    <property type="protein sequence ID" value="MBD8502832.1"/>
    <property type="molecule type" value="Genomic_DNA"/>
</dbReference>
<name>A0ABR9B905_9RHOO</name>
<dbReference type="InterPro" id="IPR008719">
    <property type="entry name" value="N2O_reductase_NosL"/>
</dbReference>
<dbReference type="Gene3D" id="3.30.70.2050">
    <property type="match status" value="1"/>
</dbReference>
<evidence type="ECO:0000313" key="1">
    <source>
        <dbReference type="EMBL" id="MBD8502832.1"/>
    </source>
</evidence>
<reference evidence="2" key="1">
    <citation type="submission" date="2023-07" db="EMBL/GenBank/DDBJ databases">
        <title>Thauera sp. CAU 1555 isolated from sand of Yaerae Beach.</title>
        <authorList>
            <person name="Kim W."/>
        </authorList>
    </citation>
    <scope>NUCLEOTIDE SEQUENCE [LARGE SCALE GENOMIC DNA]</scope>
    <source>
        <strain evidence="2">CAU 1555</strain>
    </source>
</reference>
<dbReference type="PANTHER" id="PTHR41247">
    <property type="entry name" value="HTH-TYPE TRANSCRIPTIONAL REPRESSOR YCNK"/>
    <property type="match status" value="1"/>
</dbReference>
<dbReference type="SUPFAM" id="SSF160387">
    <property type="entry name" value="NosL/MerB-like"/>
    <property type="match status" value="1"/>
</dbReference>
<dbReference type="Proteomes" id="UP000603602">
    <property type="component" value="Unassembled WGS sequence"/>
</dbReference>
<organism evidence="1 2">
    <name type="scientific">Thauera sedimentorum</name>
    <dbReference type="NCBI Taxonomy" id="2767595"/>
    <lineage>
        <taxon>Bacteria</taxon>
        <taxon>Pseudomonadati</taxon>
        <taxon>Pseudomonadota</taxon>
        <taxon>Betaproteobacteria</taxon>
        <taxon>Rhodocyclales</taxon>
        <taxon>Zoogloeaceae</taxon>
        <taxon>Thauera</taxon>
    </lineage>
</organism>
<evidence type="ECO:0000313" key="2">
    <source>
        <dbReference type="Proteomes" id="UP000603602"/>
    </source>
</evidence>
<sequence>MSPLLKSPRVLGTVAVACFGLGVVLAMLPQGKSRAVDFMPPAEDLCIVPSARIAAALPWDPASGLHIHAARPVPAQARCPVCGMYPSRYPRWAAQLIFEDGAAHFFDSPVDLFIFLEDTARYDPERAGDAVAAHYVTDFDTGHWIAAGEAYFVIGSAARGPMRGADLPAFASRDAAAAFSTANGGEVAAFADITPARVANLRTANHSH</sequence>
<keyword evidence="2" id="KW-1185">Reference proteome</keyword>